<dbReference type="Gene3D" id="2.60.40.10">
    <property type="entry name" value="Immunoglobulins"/>
    <property type="match status" value="1"/>
</dbReference>
<reference evidence="3" key="1">
    <citation type="submission" date="2020-10" db="EMBL/GenBank/DDBJ databases">
        <authorList>
            <person name="Castelo-Branco R."/>
            <person name="Eusebio N."/>
            <person name="Adriana R."/>
            <person name="Vieira A."/>
            <person name="Brugerolle De Fraissinette N."/>
            <person name="Rezende De Castro R."/>
            <person name="Schneider M.P."/>
            <person name="Vasconcelos V."/>
            <person name="Leao P.N."/>
        </authorList>
    </citation>
    <scope>NUCLEOTIDE SEQUENCE</scope>
    <source>
        <strain evidence="3">LEGE 11480</strain>
    </source>
</reference>
<dbReference type="InterPro" id="IPR001434">
    <property type="entry name" value="OmcB-like_DUF11"/>
</dbReference>
<dbReference type="Pfam" id="PF01345">
    <property type="entry name" value="DUF11"/>
    <property type="match status" value="1"/>
</dbReference>
<accession>A0A928VMU0</accession>
<name>A0A928VMU0_9CYAN</name>
<keyword evidence="1" id="KW-0732">Signal</keyword>
<dbReference type="Gene3D" id="2.60.40.740">
    <property type="match status" value="1"/>
</dbReference>
<dbReference type="Proteomes" id="UP000625316">
    <property type="component" value="Unassembled WGS sequence"/>
</dbReference>
<proteinExistence type="predicted"/>
<evidence type="ECO:0000256" key="1">
    <source>
        <dbReference type="SAM" id="SignalP"/>
    </source>
</evidence>
<evidence type="ECO:0000259" key="2">
    <source>
        <dbReference type="Pfam" id="PF01345"/>
    </source>
</evidence>
<dbReference type="RefSeq" id="WP_264323682.1">
    <property type="nucleotide sequence ID" value="NZ_JADEXQ010000008.1"/>
</dbReference>
<feature type="signal peptide" evidence="1">
    <location>
        <begin position="1"/>
        <end position="32"/>
    </location>
</feature>
<dbReference type="SUPFAM" id="SSF117074">
    <property type="entry name" value="Hypothetical protein PA1324"/>
    <property type="match status" value="1"/>
</dbReference>
<evidence type="ECO:0000313" key="4">
    <source>
        <dbReference type="Proteomes" id="UP000625316"/>
    </source>
</evidence>
<comment type="caution">
    <text evidence="3">The sequence shown here is derived from an EMBL/GenBank/DDBJ whole genome shotgun (WGS) entry which is preliminary data.</text>
</comment>
<dbReference type="NCBIfam" id="TIGR01451">
    <property type="entry name" value="B_ant_repeat"/>
    <property type="match status" value="1"/>
</dbReference>
<dbReference type="InterPro" id="IPR013783">
    <property type="entry name" value="Ig-like_fold"/>
</dbReference>
<keyword evidence="4" id="KW-1185">Reference proteome</keyword>
<evidence type="ECO:0000313" key="3">
    <source>
        <dbReference type="EMBL" id="MBE9028859.1"/>
    </source>
</evidence>
<dbReference type="EMBL" id="JADEXQ010000008">
    <property type="protein sequence ID" value="MBE9028859.1"/>
    <property type="molecule type" value="Genomic_DNA"/>
</dbReference>
<feature type="chain" id="PRO_5037734685" evidence="1">
    <location>
        <begin position="33"/>
        <end position="517"/>
    </location>
</feature>
<protein>
    <submittedName>
        <fullName evidence="3">DUF11 domain-containing protein</fullName>
    </submittedName>
</protein>
<dbReference type="InterPro" id="IPR047589">
    <property type="entry name" value="DUF11_rpt"/>
</dbReference>
<organism evidence="3 4">
    <name type="scientific">Romeriopsis navalis LEGE 11480</name>
    <dbReference type="NCBI Taxonomy" id="2777977"/>
    <lineage>
        <taxon>Bacteria</taxon>
        <taxon>Bacillati</taxon>
        <taxon>Cyanobacteriota</taxon>
        <taxon>Cyanophyceae</taxon>
        <taxon>Leptolyngbyales</taxon>
        <taxon>Leptolyngbyaceae</taxon>
        <taxon>Romeriopsis</taxon>
        <taxon>Romeriopsis navalis</taxon>
    </lineage>
</organism>
<dbReference type="AlphaFoldDB" id="A0A928VMU0"/>
<sequence length="517" mass="55467">MCIKPYSKLRWRYRTAITLTTLSLLNPVAALAQATPPTPTSAGDTAVARTPLVNQAAYEYAEPNSQLQFRTNTSQLTTQPTPLVDPLGRILGCNGAVLPDYTGFSVALYEVNPADPTGTELGNLVTLTTTEVPDIQDNGIPGGLTPNRLNLNPFPLSNAVPENERGVYNFLFDPSRGQIDAGSQYILVITPPSGSVFQQRRIRLEIVESIGSVGNSVVRYIATSLDGQPVEITGATEFQDTIAFVSNAETIGLDLLALEFTARMCQPNQVQIIKSADRALSEPGETAIYRLSIRNRADAPLTGVDVSDILPQGFKFLPNSVRGEIDNQIVPITATVNGNTVQFTTDANIPADRVLNVAYATQLNSDSIRGTGRNSAVVTARREDNGLNVKDGPATHQMRISPGLLADCGVIIGRVFDDRNFDGEKQPDEPGIPNAVVFLDDGNRITTDAKGMYSVSNVLSGSRTGVLDLTSIPGYTLAPNEKVKARRSQSRLVRLAPGGLVRMNFAVTPTSKSAGQL</sequence>
<gene>
    <name evidence="3" type="ORF">IQ266_03670</name>
</gene>
<feature type="domain" description="DUF11" evidence="2">
    <location>
        <begin position="270"/>
        <end position="370"/>
    </location>
</feature>